<dbReference type="Pfam" id="PF07171">
    <property type="entry name" value="MlrC_C"/>
    <property type="match status" value="1"/>
</dbReference>
<dbReference type="InterPro" id="IPR009197">
    <property type="entry name" value="MlrC"/>
</dbReference>
<dbReference type="RefSeq" id="WP_125659647.1">
    <property type="nucleotide sequence ID" value="NZ_AP019308.1"/>
</dbReference>
<dbReference type="OrthoDB" id="9815420at2"/>
<dbReference type="PIRSF" id="PIRSF012702">
    <property type="entry name" value="UCP012702"/>
    <property type="match status" value="1"/>
</dbReference>
<dbReference type="InterPro" id="IPR010799">
    <property type="entry name" value="MlrC_C"/>
</dbReference>
<protein>
    <submittedName>
        <fullName evidence="1">Microcystinase C</fullName>
    </submittedName>
</protein>
<gene>
    <name evidence="1" type="ORF">Back11_34470</name>
</gene>
<reference evidence="1 2" key="1">
    <citation type="submission" date="2018-11" db="EMBL/GenBank/DDBJ databases">
        <title>Complete genome sequence of Paenibacillus baekrokdamisoli strain KCTC 33723.</title>
        <authorList>
            <person name="Kang S.W."/>
            <person name="Lee K.C."/>
            <person name="Kim K.K."/>
            <person name="Kim J.S."/>
            <person name="Kim D.S."/>
            <person name="Ko S.H."/>
            <person name="Yang S.H."/>
            <person name="Lee J.S."/>
        </authorList>
    </citation>
    <scope>NUCLEOTIDE SEQUENCE [LARGE SCALE GENOMIC DNA]</scope>
    <source>
        <strain evidence="1 2">KCTC 33723</strain>
    </source>
</reference>
<accession>A0A3G9IV41</accession>
<keyword evidence="2" id="KW-1185">Reference proteome</keyword>
<dbReference type="KEGG" id="pbk:Back11_34470"/>
<evidence type="ECO:0000313" key="1">
    <source>
        <dbReference type="EMBL" id="BBH22102.1"/>
    </source>
</evidence>
<organism evidence="1 2">
    <name type="scientific">Paenibacillus baekrokdamisoli</name>
    <dbReference type="NCBI Taxonomy" id="1712516"/>
    <lineage>
        <taxon>Bacteria</taxon>
        <taxon>Bacillati</taxon>
        <taxon>Bacillota</taxon>
        <taxon>Bacilli</taxon>
        <taxon>Bacillales</taxon>
        <taxon>Paenibacillaceae</taxon>
        <taxon>Paenibacillus</taxon>
    </lineage>
</organism>
<dbReference type="Proteomes" id="UP000275368">
    <property type="component" value="Chromosome"/>
</dbReference>
<proteinExistence type="predicted"/>
<evidence type="ECO:0000313" key="2">
    <source>
        <dbReference type="Proteomes" id="UP000275368"/>
    </source>
</evidence>
<name>A0A3G9IV41_9BACL</name>
<dbReference type="Pfam" id="PF07364">
    <property type="entry name" value="DUF1485"/>
    <property type="match status" value="1"/>
</dbReference>
<sequence>MRIIIGGIMQESNTFSPLKSNISHFYSHNYVVDHDVLSLSESQNEISGFIQACKEQAVEIVPTMYANAVSWGKIENHSRLQLKTTLLNQIKKAGKCDGILLAFHGSMAGEDCDDVEGDMLEAVRLEVGKDIPIVITLDNHANLTKQMISNIDGVIGYKTYPHIDFFETGYHAASLLFSIIHKKVKTHLVFKKIPMILPAENMQNTHGPMADLFMEAQKGEQAGRSIVTSLFPVQPWLDVDELGFGVVVVCENPEEGRIEVERLCDFAWAMRHEFDIKLYETAEVIAMALEDRSLSPIVFSDSADSPGAGATGDSNYVLAELLKANVQKQLHCLLSVVDAPAVAEAIQMGVGSTVELKIGYTLNVNQGQPITVKGIVKKISDGIFTFKGGFAADTLGHMGRSVVLQIDKISLLISENPVFTGDPAMYRSVGLEPLDADLVLVKSANQFRAEYEKVSKHIYILDTPGVSTANLKTLHFDKISRPFYPYDDDFNWKGN</sequence>
<dbReference type="AlphaFoldDB" id="A0A3G9IV41"/>
<dbReference type="EMBL" id="AP019308">
    <property type="protein sequence ID" value="BBH22102.1"/>
    <property type="molecule type" value="Genomic_DNA"/>
</dbReference>
<dbReference type="InterPro" id="IPR015995">
    <property type="entry name" value="MlrC_N"/>
</dbReference>